<sequence>MYIRGGRKKESSRRSGSLKGDQDGERLNVDYFLTCLSSFPIPLTISSSSLHLSSSAPVQDSNYPFPSRPGAHTPRPFHITGSTPELPSPPTSQVGESREKSLSFHKKGVNSQSLIISTWVKDEGHSVHMSLVFSLPLLPGQELCPKGGKRARGNVGKNLFTFSRAYFLPS</sequence>
<keyword evidence="3" id="KW-1185">Reference proteome</keyword>
<gene>
    <name evidence="2" type="ORF">AFUS01_LOCUS16060</name>
</gene>
<comment type="caution">
    <text evidence="2">The sequence shown here is derived from an EMBL/GenBank/DDBJ whole genome shotgun (WGS) entry which is preliminary data.</text>
</comment>
<evidence type="ECO:0000313" key="3">
    <source>
        <dbReference type="Proteomes" id="UP000708208"/>
    </source>
</evidence>
<accession>A0A8J2JYZ4</accession>
<feature type="region of interest" description="Disordered" evidence="1">
    <location>
        <begin position="56"/>
        <end position="103"/>
    </location>
</feature>
<feature type="region of interest" description="Disordered" evidence="1">
    <location>
        <begin position="1"/>
        <end position="23"/>
    </location>
</feature>
<reference evidence="2" key="1">
    <citation type="submission" date="2021-06" db="EMBL/GenBank/DDBJ databases">
        <authorList>
            <person name="Hodson N. C."/>
            <person name="Mongue J. A."/>
            <person name="Jaron S. K."/>
        </authorList>
    </citation>
    <scope>NUCLEOTIDE SEQUENCE</scope>
</reference>
<name>A0A8J2JYZ4_9HEXA</name>
<protein>
    <submittedName>
        <fullName evidence="2">Uncharacterized protein</fullName>
    </submittedName>
</protein>
<organism evidence="2 3">
    <name type="scientific">Allacma fusca</name>
    <dbReference type="NCBI Taxonomy" id="39272"/>
    <lineage>
        <taxon>Eukaryota</taxon>
        <taxon>Metazoa</taxon>
        <taxon>Ecdysozoa</taxon>
        <taxon>Arthropoda</taxon>
        <taxon>Hexapoda</taxon>
        <taxon>Collembola</taxon>
        <taxon>Symphypleona</taxon>
        <taxon>Sminthuridae</taxon>
        <taxon>Allacma</taxon>
    </lineage>
</organism>
<feature type="compositionally biased region" description="Polar residues" evidence="1">
    <location>
        <begin position="80"/>
        <end position="95"/>
    </location>
</feature>
<dbReference type="EMBL" id="CAJVCH010145223">
    <property type="protein sequence ID" value="CAG7727207.1"/>
    <property type="molecule type" value="Genomic_DNA"/>
</dbReference>
<dbReference type="AlphaFoldDB" id="A0A8J2JYZ4"/>
<evidence type="ECO:0000313" key="2">
    <source>
        <dbReference type="EMBL" id="CAG7727207.1"/>
    </source>
</evidence>
<dbReference type="Proteomes" id="UP000708208">
    <property type="component" value="Unassembled WGS sequence"/>
</dbReference>
<proteinExistence type="predicted"/>
<evidence type="ECO:0000256" key="1">
    <source>
        <dbReference type="SAM" id="MobiDB-lite"/>
    </source>
</evidence>